<dbReference type="InterPro" id="IPR036514">
    <property type="entry name" value="SGNH_hydro_sf"/>
</dbReference>
<keyword evidence="2" id="KW-0472">Membrane</keyword>
<reference evidence="3 4" key="1">
    <citation type="submission" date="2021-05" db="EMBL/GenBank/DDBJ databases">
        <title>Kineosporia and Streptomyces sp. nov. two new marine actinobacteria isolated from Coral.</title>
        <authorList>
            <person name="Buangrab K."/>
            <person name="Sutthacheep M."/>
            <person name="Yeemin T."/>
            <person name="Harunari E."/>
            <person name="Igarashi Y."/>
            <person name="Kanchanasin P."/>
            <person name="Tanasupawat S."/>
            <person name="Phongsopitanun W."/>
        </authorList>
    </citation>
    <scope>NUCLEOTIDE SEQUENCE [LARGE SCALE GENOMIC DNA]</scope>
    <source>
        <strain evidence="3 4">J2-2</strain>
    </source>
</reference>
<dbReference type="RefSeq" id="WP_214160431.1">
    <property type="nucleotide sequence ID" value="NZ_JAHBAY010000021.1"/>
</dbReference>
<protein>
    <recommendedName>
        <fullName evidence="5">SGNH hydrolase-type esterase domain-containing protein</fullName>
    </recommendedName>
</protein>
<feature type="transmembrane region" description="Helical" evidence="2">
    <location>
        <begin position="28"/>
        <end position="46"/>
    </location>
</feature>
<feature type="compositionally biased region" description="Gly residues" evidence="1">
    <location>
        <begin position="236"/>
        <end position="250"/>
    </location>
</feature>
<keyword evidence="4" id="KW-1185">Reference proteome</keyword>
<proteinExistence type="predicted"/>
<evidence type="ECO:0000313" key="4">
    <source>
        <dbReference type="Proteomes" id="UP001197247"/>
    </source>
</evidence>
<evidence type="ECO:0000313" key="3">
    <source>
        <dbReference type="EMBL" id="MBT0773893.1"/>
    </source>
</evidence>
<keyword evidence="2" id="KW-1133">Transmembrane helix</keyword>
<gene>
    <name evidence="3" type="ORF">KIH74_33425</name>
</gene>
<dbReference type="Gene3D" id="3.40.50.1110">
    <property type="entry name" value="SGNH hydrolase"/>
    <property type="match status" value="1"/>
</dbReference>
<feature type="region of interest" description="Disordered" evidence="1">
    <location>
        <begin position="228"/>
        <end position="250"/>
    </location>
</feature>
<dbReference type="EMBL" id="JAHBAY010000021">
    <property type="protein sequence ID" value="MBT0773893.1"/>
    <property type="molecule type" value="Genomic_DNA"/>
</dbReference>
<keyword evidence="2" id="KW-0812">Transmembrane</keyword>
<dbReference type="SUPFAM" id="SSF52266">
    <property type="entry name" value="SGNH hydrolase"/>
    <property type="match status" value="1"/>
</dbReference>
<comment type="caution">
    <text evidence="3">The sequence shown here is derived from an EMBL/GenBank/DDBJ whole genome shotgun (WGS) entry which is preliminary data.</text>
</comment>
<evidence type="ECO:0000256" key="1">
    <source>
        <dbReference type="SAM" id="MobiDB-lite"/>
    </source>
</evidence>
<organism evidence="3 4">
    <name type="scientific">Kineosporia corallincola</name>
    <dbReference type="NCBI Taxonomy" id="2835133"/>
    <lineage>
        <taxon>Bacteria</taxon>
        <taxon>Bacillati</taxon>
        <taxon>Actinomycetota</taxon>
        <taxon>Actinomycetes</taxon>
        <taxon>Kineosporiales</taxon>
        <taxon>Kineosporiaceae</taxon>
        <taxon>Kineosporia</taxon>
    </lineage>
</organism>
<sequence length="486" mass="48688">MPAQDPWFDAASGLHPAASPHHPFTRPALLVVVVVVLAAVGTLLGVHHWRPGPDPSWPARAGQAGSSACTDPAGKRQWRVSWAVAPGLGLRVTGLAARALPAGGWEDQAARSWQLRWDQAPAEMAGTDLAVAHQVTAPLSGLGGLTVAVALSPRLVTPDGSCTVYTAAFGPGDAGPGSVAMVGDSLLAQVVPARGGALGSSGSSGATVSPVPGASAMTVPYGAAGSVDGASDSRVSGGGASGTGAGGGSGAGMMGAPGAWRLLTTGLMPGRVPEAVMPGRVPEAVASGAPGASLIGPLPAALRAEGYRAQVEAQGGRRWVVVDPAGLGPLEIADATLTDELRGLRQAGTVVAALGTNDAGWSALAPDNAQFATRLTGTLKALGRTLDELGRQEHCTVLVTVAGLNKTYSGTAPGRFGLAATKINDLLRRRARTDPHLALYDWGAQADQHGYGSAAPWFGPDTIHLAPAGITAYARALTQAADLGCG</sequence>
<evidence type="ECO:0000256" key="2">
    <source>
        <dbReference type="SAM" id="Phobius"/>
    </source>
</evidence>
<dbReference type="Proteomes" id="UP001197247">
    <property type="component" value="Unassembled WGS sequence"/>
</dbReference>
<name>A0ABS5TSY4_9ACTN</name>
<evidence type="ECO:0008006" key="5">
    <source>
        <dbReference type="Google" id="ProtNLM"/>
    </source>
</evidence>
<accession>A0ABS5TSY4</accession>